<dbReference type="EMBL" id="ML170264">
    <property type="protein sequence ID" value="TDL15743.1"/>
    <property type="molecule type" value="Genomic_DNA"/>
</dbReference>
<organism evidence="3 4">
    <name type="scientific">Rickenella mellea</name>
    <dbReference type="NCBI Taxonomy" id="50990"/>
    <lineage>
        <taxon>Eukaryota</taxon>
        <taxon>Fungi</taxon>
        <taxon>Dikarya</taxon>
        <taxon>Basidiomycota</taxon>
        <taxon>Agaricomycotina</taxon>
        <taxon>Agaricomycetes</taxon>
        <taxon>Hymenochaetales</taxon>
        <taxon>Rickenellaceae</taxon>
        <taxon>Rickenella</taxon>
    </lineage>
</organism>
<keyword evidence="2" id="KW-0732">Signal</keyword>
<name>A0A4Y7PJU5_9AGAM</name>
<evidence type="ECO:0000256" key="2">
    <source>
        <dbReference type="SAM" id="SignalP"/>
    </source>
</evidence>
<dbReference type="Proteomes" id="UP000294933">
    <property type="component" value="Unassembled WGS sequence"/>
</dbReference>
<evidence type="ECO:0000313" key="4">
    <source>
        <dbReference type="Proteomes" id="UP000294933"/>
    </source>
</evidence>
<dbReference type="PANTHER" id="PTHR38846">
    <property type="entry name" value="C3H1-TYPE DOMAIN-CONTAINING PROTEIN"/>
    <property type="match status" value="1"/>
</dbReference>
<dbReference type="STRING" id="50990.A0A4Y7PJU5"/>
<feature type="signal peptide" evidence="2">
    <location>
        <begin position="1"/>
        <end position="25"/>
    </location>
</feature>
<keyword evidence="4" id="KW-1185">Reference proteome</keyword>
<accession>A0A4Y7PJU5</accession>
<dbReference type="AlphaFoldDB" id="A0A4Y7PJU5"/>
<evidence type="ECO:0000313" key="3">
    <source>
        <dbReference type="EMBL" id="TDL15743.1"/>
    </source>
</evidence>
<feature type="chain" id="PRO_5021189649" evidence="2">
    <location>
        <begin position="26"/>
        <end position="384"/>
    </location>
</feature>
<proteinExistence type="predicted"/>
<protein>
    <submittedName>
        <fullName evidence="3">Uncharacterized protein</fullName>
    </submittedName>
</protein>
<sequence>MQANVFQTFLWQIPLPLLLAYQILAQNCTRSPIDAFFARYPPFSSYNPSAPATSEFHRMCNFFAWDEDERKGAARLFQNALTLEFNNIYGADANSLVSWQKLCSILRITPVPEEIEACRAAVQHTHVNIVDLIDTHRTAKRVKVFPSERALSDYTKKTKKFFPKENIYAGGLLRHLLRQIMNPELADRSHLDEFFARYNQFTSYNPSAPAISEFYRLCDFFGWKKDSSKRKKARERFRDALTQEFNEIYGTDAHRLPSWQALCRILDISPIPDDLEVCQATVKRTHVNIVDLVDTQRTLRRVEVFPSEVELSKYTKETRKYFPPKNAYAGGLLRYLLRHITNPGLAHTRDRSSGTPRGRKGGGSNGRGAGRDRSGTGRRSGSQV</sequence>
<reference evidence="3 4" key="1">
    <citation type="submission" date="2018-06" db="EMBL/GenBank/DDBJ databases">
        <title>A transcriptomic atlas of mushroom development highlights an independent origin of complex multicellularity.</title>
        <authorList>
            <consortium name="DOE Joint Genome Institute"/>
            <person name="Krizsan K."/>
            <person name="Almasi E."/>
            <person name="Merenyi Z."/>
            <person name="Sahu N."/>
            <person name="Viragh M."/>
            <person name="Koszo T."/>
            <person name="Mondo S."/>
            <person name="Kiss B."/>
            <person name="Balint B."/>
            <person name="Kues U."/>
            <person name="Barry K."/>
            <person name="Hegedus J.C."/>
            <person name="Henrissat B."/>
            <person name="Johnson J."/>
            <person name="Lipzen A."/>
            <person name="Ohm R."/>
            <person name="Nagy I."/>
            <person name="Pangilinan J."/>
            <person name="Yan J."/>
            <person name="Xiong Y."/>
            <person name="Grigoriev I.V."/>
            <person name="Hibbett D.S."/>
            <person name="Nagy L.G."/>
        </authorList>
    </citation>
    <scope>NUCLEOTIDE SEQUENCE [LARGE SCALE GENOMIC DNA]</scope>
    <source>
        <strain evidence="3 4">SZMC22713</strain>
    </source>
</reference>
<dbReference type="OrthoDB" id="6105938at2759"/>
<gene>
    <name evidence="3" type="ORF">BD410DRAFT_902445</name>
</gene>
<dbReference type="VEuPathDB" id="FungiDB:BD410DRAFT_902445"/>
<evidence type="ECO:0000256" key="1">
    <source>
        <dbReference type="SAM" id="MobiDB-lite"/>
    </source>
</evidence>
<dbReference type="PANTHER" id="PTHR38846:SF1">
    <property type="entry name" value="C3H1-TYPE DOMAIN-CONTAINING PROTEIN"/>
    <property type="match status" value="1"/>
</dbReference>
<feature type="region of interest" description="Disordered" evidence="1">
    <location>
        <begin position="345"/>
        <end position="384"/>
    </location>
</feature>